<protein>
    <submittedName>
        <fullName evidence="2">Uncharacterized protein</fullName>
    </submittedName>
</protein>
<keyword evidence="1" id="KW-1133">Transmembrane helix</keyword>
<evidence type="ECO:0000313" key="3">
    <source>
        <dbReference type="Proteomes" id="UP000322873"/>
    </source>
</evidence>
<organism evidence="2 3">
    <name type="scientific">Monilinia fructicola</name>
    <name type="common">Brown rot fungus</name>
    <name type="synonym">Ciboria fructicola</name>
    <dbReference type="NCBI Taxonomy" id="38448"/>
    <lineage>
        <taxon>Eukaryota</taxon>
        <taxon>Fungi</taxon>
        <taxon>Dikarya</taxon>
        <taxon>Ascomycota</taxon>
        <taxon>Pezizomycotina</taxon>
        <taxon>Leotiomycetes</taxon>
        <taxon>Helotiales</taxon>
        <taxon>Sclerotiniaceae</taxon>
        <taxon>Monilinia</taxon>
    </lineage>
</organism>
<dbReference type="Proteomes" id="UP000322873">
    <property type="component" value="Unassembled WGS sequence"/>
</dbReference>
<dbReference type="EMBL" id="VICG01000001">
    <property type="protein sequence ID" value="KAA8577175.1"/>
    <property type="molecule type" value="Genomic_DNA"/>
</dbReference>
<feature type="transmembrane region" description="Helical" evidence="1">
    <location>
        <begin position="22"/>
        <end position="43"/>
    </location>
</feature>
<accession>A0A5M9KDY0</accession>
<evidence type="ECO:0000256" key="1">
    <source>
        <dbReference type="SAM" id="Phobius"/>
    </source>
</evidence>
<reference evidence="2 3" key="1">
    <citation type="submission" date="2019-06" db="EMBL/GenBank/DDBJ databases">
        <title>Genome Sequence of the Brown Rot Fungal Pathogen Monilinia fructicola.</title>
        <authorList>
            <person name="De Miccolis Angelini R.M."/>
            <person name="Landi L."/>
            <person name="Abate D."/>
            <person name="Pollastro S."/>
            <person name="Romanazzi G."/>
            <person name="Faretra F."/>
        </authorList>
    </citation>
    <scope>NUCLEOTIDE SEQUENCE [LARGE SCALE GENOMIC DNA]</scope>
    <source>
        <strain evidence="2 3">Mfrc123</strain>
    </source>
</reference>
<dbReference type="AlphaFoldDB" id="A0A5M9KDY0"/>
<gene>
    <name evidence="2" type="ORF">EYC84_007170</name>
</gene>
<name>A0A5M9KDY0_MONFR</name>
<feature type="transmembrane region" description="Helical" evidence="1">
    <location>
        <begin position="126"/>
        <end position="148"/>
    </location>
</feature>
<proteinExistence type="predicted"/>
<keyword evidence="1" id="KW-0812">Transmembrane</keyword>
<dbReference type="VEuPathDB" id="FungiDB:MFRU_021g01060"/>
<sequence>MSSPARRSPASPTFPEAPKESAVVRFIIAPITFISFLISLFLIDRRNSSLRLHQHSQPRTYPDTFVGRIREFLHKLVFKPQPYAYIKSPSRGPNAEGDKQREEEPWHWRTKQKKMMKMEVADAFKLRQWVLVGMAVVATMLGLLLLYLGNLIRQIWRSNLEESKYPSMHWIITDLQRRVQLDDDDDDDDDDDIIERTVHDIYRLSLTNYHHHHHHHQRQHHHSHYLHGFRKKNQLIAS</sequence>
<keyword evidence="3" id="KW-1185">Reference proteome</keyword>
<comment type="caution">
    <text evidence="2">The sequence shown here is derived from an EMBL/GenBank/DDBJ whole genome shotgun (WGS) entry which is preliminary data.</text>
</comment>
<keyword evidence="1" id="KW-0472">Membrane</keyword>
<evidence type="ECO:0000313" key="2">
    <source>
        <dbReference type="EMBL" id="KAA8577175.1"/>
    </source>
</evidence>